<dbReference type="Proteomes" id="UP001237823">
    <property type="component" value="Unassembled WGS sequence"/>
</dbReference>
<dbReference type="Pfam" id="PF17926">
    <property type="entry name" value="TetR_C_21"/>
    <property type="match status" value="1"/>
</dbReference>
<proteinExistence type="predicted"/>
<comment type="caution">
    <text evidence="4">The sequence shown here is derived from an EMBL/GenBank/DDBJ whole genome shotgun (WGS) entry which is preliminary data.</text>
</comment>
<dbReference type="PANTHER" id="PTHR30328:SF54">
    <property type="entry name" value="HTH-TYPE TRANSCRIPTIONAL REPRESSOR SCO4008"/>
    <property type="match status" value="1"/>
</dbReference>
<dbReference type="InterPro" id="IPR036271">
    <property type="entry name" value="Tet_transcr_reg_TetR-rel_C_sf"/>
</dbReference>
<evidence type="ECO:0000256" key="2">
    <source>
        <dbReference type="PROSITE-ProRule" id="PRU00335"/>
    </source>
</evidence>
<dbReference type="InterPro" id="IPR050109">
    <property type="entry name" value="HTH-type_TetR-like_transc_reg"/>
</dbReference>
<evidence type="ECO:0000313" key="4">
    <source>
        <dbReference type="EMBL" id="MDM7884377.1"/>
    </source>
</evidence>
<dbReference type="SUPFAM" id="SSF48498">
    <property type="entry name" value="Tetracyclin repressor-like, C-terminal domain"/>
    <property type="match status" value="1"/>
</dbReference>
<dbReference type="PANTHER" id="PTHR30328">
    <property type="entry name" value="TRANSCRIPTIONAL REPRESSOR"/>
    <property type="match status" value="1"/>
</dbReference>
<feature type="domain" description="HTH tetR-type" evidence="3">
    <location>
        <begin position="10"/>
        <end position="70"/>
    </location>
</feature>
<evidence type="ECO:0000313" key="5">
    <source>
        <dbReference type="Proteomes" id="UP001237823"/>
    </source>
</evidence>
<dbReference type="Pfam" id="PF00440">
    <property type="entry name" value="TetR_N"/>
    <property type="match status" value="1"/>
</dbReference>
<feature type="DNA-binding region" description="H-T-H motif" evidence="2">
    <location>
        <begin position="33"/>
        <end position="52"/>
    </location>
</feature>
<dbReference type="InterPro" id="IPR009057">
    <property type="entry name" value="Homeodomain-like_sf"/>
</dbReference>
<accession>A0ABT7T478</accession>
<keyword evidence="1 2" id="KW-0238">DNA-binding</keyword>
<dbReference type="PRINTS" id="PR00455">
    <property type="entry name" value="HTHTETR"/>
</dbReference>
<dbReference type="Gene3D" id="1.10.357.10">
    <property type="entry name" value="Tetracycline Repressor, domain 2"/>
    <property type="match status" value="1"/>
</dbReference>
<dbReference type="InterPro" id="IPR001647">
    <property type="entry name" value="HTH_TetR"/>
</dbReference>
<name>A0ABT7T478_9MICO</name>
<dbReference type="PROSITE" id="PS50977">
    <property type="entry name" value="HTH_TETR_2"/>
    <property type="match status" value="1"/>
</dbReference>
<sequence>MARFTPPAADAMRATLLAAARDEFSAHGLAGARIERLAAVAGSNKAQVFHYFGGKDGLFDALLVHELTGVLDAAPLDTAALAEWAGRLHDVTVERPWVQRLATWHRLERPDVALETLAQQYADAVDEVERAQRADVLPRRFRPAVLFGLVVHTAVFWSGLAPEAAGSVAAVTAPRRRQVVVDAVGALLG</sequence>
<reference evidence="4 5" key="1">
    <citation type="submission" date="2023-06" db="EMBL/GenBank/DDBJ databases">
        <authorList>
            <person name="Feng G."/>
            <person name="Li J."/>
            <person name="Zhu H."/>
        </authorList>
    </citation>
    <scope>NUCLEOTIDE SEQUENCE [LARGE SCALE GENOMIC DNA]</scope>
    <source>
        <strain evidence="4 5">RHCKG23</strain>
    </source>
</reference>
<dbReference type="RefSeq" id="WP_289457840.1">
    <property type="nucleotide sequence ID" value="NZ_JAUCML010000002.1"/>
</dbReference>
<protein>
    <submittedName>
        <fullName evidence="4">TetR family transcriptional regulator</fullName>
    </submittedName>
</protein>
<keyword evidence="5" id="KW-1185">Reference proteome</keyword>
<dbReference type="InterPro" id="IPR041467">
    <property type="entry name" value="Sco4008_C"/>
</dbReference>
<dbReference type="SUPFAM" id="SSF46689">
    <property type="entry name" value="Homeodomain-like"/>
    <property type="match status" value="1"/>
</dbReference>
<organism evidence="4 5">
    <name type="scientific">Curtobacterium citri</name>
    <dbReference type="NCBI Taxonomy" id="3055139"/>
    <lineage>
        <taxon>Bacteria</taxon>
        <taxon>Bacillati</taxon>
        <taxon>Actinomycetota</taxon>
        <taxon>Actinomycetes</taxon>
        <taxon>Micrococcales</taxon>
        <taxon>Microbacteriaceae</taxon>
        <taxon>Curtobacterium</taxon>
    </lineage>
</organism>
<gene>
    <name evidence="4" type="ORF">QUG92_04610</name>
</gene>
<evidence type="ECO:0000256" key="1">
    <source>
        <dbReference type="ARBA" id="ARBA00023125"/>
    </source>
</evidence>
<dbReference type="EMBL" id="JAUCML010000002">
    <property type="protein sequence ID" value="MDM7884377.1"/>
    <property type="molecule type" value="Genomic_DNA"/>
</dbReference>
<evidence type="ECO:0000259" key="3">
    <source>
        <dbReference type="PROSITE" id="PS50977"/>
    </source>
</evidence>